<feature type="transmembrane region" description="Helical" evidence="8">
    <location>
        <begin position="134"/>
        <end position="155"/>
    </location>
</feature>
<dbReference type="PANTHER" id="PTHR48022">
    <property type="entry name" value="PLASTIDIC GLUCOSE TRANSPORTER 4"/>
    <property type="match status" value="1"/>
</dbReference>
<gene>
    <name evidence="10" type="ORF">G1C95_2339</name>
</gene>
<comment type="caution">
    <text evidence="10">The sequence shown here is derived from an EMBL/GenBank/DDBJ whole genome shotgun (WGS) entry which is preliminary data.</text>
</comment>
<evidence type="ECO:0000313" key="11">
    <source>
        <dbReference type="Proteomes" id="UP000532194"/>
    </source>
</evidence>
<dbReference type="PROSITE" id="PS00216">
    <property type="entry name" value="SUGAR_TRANSPORT_1"/>
    <property type="match status" value="1"/>
</dbReference>
<evidence type="ECO:0000256" key="5">
    <source>
        <dbReference type="ARBA" id="ARBA00023136"/>
    </source>
</evidence>
<feature type="domain" description="Major facilitator superfamily (MFS) profile" evidence="9">
    <location>
        <begin position="1"/>
        <end position="279"/>
    </location>
</feature>
<feature type="transmembrane region" description="Helical" evidence="8">
    <location>
        <begin position="188"/>
        <end position="213"/>
    </location>
</feature>
<evidence type="ECO:0000256" key="8">
    <source>
        <dbReference type="SAM" id="Phobius"/>
    </source>
</evidence>
<accession>A0A7Y0ERL2</accession>
<keyword evidence="5 8" id="KW-0472">Membrane</keyword>
<dbReference type="AlphaFoldDB" id="A0A7Y0ERL2"/>
<protein>
    <submittedName>
        <fullName evidence="10">Sugar transporter</fullName>
    </submittedName>
</protein>
<feature type="non-terminal residue" evidence="10">
    <location>
        <position position="1"/>
    </location>
</feature>
<keyword evidence="11" id="KW-1185">Reference proteome</keyword>
<evidence type="ECO:0000259" key="9">
    <source>
        <dbReference type="PROSITE" id="PS50850"/>
    </source>
</evidence>
<keyword evidence="4 8" id="KW-1133">Transmembrane helix</keyword>
<dbReference type="Gene3D" id="1.20.1250.20">
    <property type="entry name" value="MFS general substrate transporter like domains"/>
    <property type="match status" value="1"/>
</dbReference>
<evidence type="ECO:0000256" key="3">
    <source>
        <dbReference type="ARBA" id="ARBA00022692"/>
    </source>
</evidence>
<evidence type="ECO:0000256" key="6">
    <source>
        <dbReference type="SAM" id="Coils"/>
    </source>
</evidence>
<evidence type="ECO:0000256" key="1">
    <source>
        <dbReference type="ARBA" id="ARBA00004651"/>
    </source>
</evidence>
<dbReference type="InterPro" id="IPR003663">
    <property type="entry name" value="Sugar/inositol_transpt"/>
</dbReference>
<sequence length="507" mass="54814">GKMGVPAHGPSRCLVVVSKHHAIGNPWAHIIHTRCTCSENSRIQSGQYEKGFAVLEHIFGTDRARSLADNIADSVRFEREIGTSLRDLFQPGLRKALIAGIFLAVANQAIGMNVISYYGPAMLRGLGFFGDTDFLASACVAAIELVFTVVGMYLIDAVGRKRLMATGCALMCIFAVGISWGFAVQSDLITFIFVMLFTASFAFSMGPIPWIMIPELFPNHLRGRATGICTAFLLAANWAIAQFTPILLTDVGASGTFLLFAILDVACLAGVIWLPETMDRPLEDIERYWSPDSPRTAAQFAIHTADMKIRQAESMLALVENERMQALGIIEQAERDRVAAQKQLFALENEEMRRQLVARISAYQQTATAAALANQNTRYLDHVPGPHQAAESSGNVSSLHNTAVDLPLQDIEDHALAQEQHVAAMRAAAAASTANSAPLGASSNVPTSAAMPESGATAAANDQLPELPDLPPIPERASVQDAVELRRENAALRDALNSLDDLIKNKH</sequence>
<keyword evidence="10" id="KW-0813">Transport</keyword>
<feature type="region of interest" description="Disordered" evidence="7">
    <location>
        <begin position="436"/>
        <end position="474"/>
    </location>
</feature>
<dbReference type="InterPro" id="IPR020846">
    <property type="entry name" value="MFS_dom"/>
</dbReference>
<dbReference type="GO" id="GO:0005886">
    <property type="term" value="C:plasma membrane"/>
    <property type="evidence" value="ECO:0007669"/>
    <property type="project" value="UniProtKB-SubCell"/>
</dbReference>
<feature type="transmembrane region" description="Helical" evidence="8">
    <location>
        <begin position="162"/>
        <end position="182"/>
    </location>
</feature>
<dbReference type="GO" id="GO:0005351">
    <property type="term" value="F:carbohydrate:proton symporter activity"/>
    <property type="evidence" value="ECO:0007669"/>
    <property type="project" value="TreeGrafter"/>
</dbReference>
<feature type="transmembrane region" description="Helical" evidence="8">
    <location>
        <begin position="225"/>
        <end position="248"/>
    </location>
</feature>
<feature type="transmembrane region" description="Helical" evidence="8">
    <location>
        <begin position="254"/>
        <end position="274"/>
    </location>
</feature>
<evidence type="ECO:0000313" key="10">
    <source>
        <dbReference type="EMBL" id="NMM95151.1"/>
    </source>
</evidence>
<dbReference type="SUPFAM" id="SSF103473">
    <property type="entry name" value="MFS general substrate transporter"/>
    <property type="match status" value="1"/>
</dbReference>
<comment type="subcellular location">
    <subcellularLocation>
        <location evidence="1">Cell membrane</location>
        <topology evidence="1">Multi-pass membrane protein</topology>
    </subcellularLocation>
</comment>
<feature type="coiled-coil region" evidence="6">
    <location>
        <begin position="302"/>
        <end position="350"/>
    </location>
</feature>
<comment type="similarity">
    <text evidence="2">Belongs to the major facilitator superfamily. Sugar transporter (TC 2.A.1.1) family.</text>
</comment>
<keyword evidence="6" id="KW-0175">Coiled coil</keyword>
<keyword evidence="10" id="KW-0762">Sugar transport</keyword>
<evidence type="ECO:0000256" key="4">
    <source>
        <dbReference type="ARBA" id="ARBA00022989"/>
    </source>
</evidence>
<evidence type="ECO:0000256" key="7">
    <source>
        <dbReference type="SAM" id="MobiDB-lite"/>
    </source>
</evidence>
<dbReference type="PRINTS" id="PR00171">
    <property type="entry name" value="SUGRTRNSPORT"/>
</dbReference>
<dbReference type="RefSeq" id="WP_240947556.1">
    <property type="nucleotide sequence ID" value="NZ_JAAIII010000010.1"/>
</dbReference>
<dbReference type="InterPro" id="IPR036259">
    <property type="entry name" value="MFS_trans_sf"/>
</dbReference>
<dbReference type="InterPro" id="IPR050360">
    <property type="entry name" value="MFS_Sugar_Transporters"/>
</dbReference>
<dbReference type="InterPro" id="IPR005828">
    <property type="entry name" value="MFS_sugar_transport-like"/>
</dbReference>
<dbReference type="Pfam" id="PF00083">
    <property type="entry name" value="Sugar_tr"/>
    <property type="match status" value="1"/>
</dbReference>
<feature type="transmembrane region" description="Helical" evidence="8">
    <location>
        <begin position="96"/>
        <end position="119"/>
    </location>
</feature>
<dbReference type="InterPro" id="IPR005829">
    <property type="entry name" value="Sugar_transporter_CS"/>
</dbReference>
<dbReference type="Proteomes" id="UP000532194">
    <property type="component" value="Unassembled WGS sequence"/>
</dbReference>
<organism evidence="10 11">
    <name type="scientific">Bifidobacterium oedipodis</name>
    <dbReference type="NCBI Taxonomy" id="2675322"/>
    <lineage>
        <taxon>Bacteria</taxon>
        <taxon>Bacillati</taxon>
        <taxon>Actinomycetota</taxon>
        <taxon>Actinomycetes</taxon>
        <taxon>Bifidobacteriales</taxon>
        <taxon>Bifidobacteriaceae</taxon>
        <taxon>Bifidobacterium</taxon>
    </lineage>
</organism>
<proteinExistence type="inferred from homology"/>
<dbReference type="EMBL" id="JAAIII010000010">
    <property type="protein sequence ID" value="NMM95151.1"/>
    <property type="molecule type" value="Genomic_DNA"/>
</dbReference>
<keyword evidence="3 8" id="KW-0812">Transmembrane</keyword>
<reference evidence="10 11" key="1">
    <citation type="submission" date="2020-02" db="EMBL/GenBank/DDBJ databases">
        <title>Characterization of phylogenetic diversity of novel bifidobacterial species isolated in Czech ZOOs.</title>
        <authorList>
            <person name="Lugli G.A."/>
            <person name="Vera N.B."/>
            <person name="Ventura M."/>
        </authorList>
    </citation>
    <scope>NUCLEOTIDE SEQUENCE [LARGE SCALE GENOMIC DNA]</scope>
    <source>
        <strain evidence="10 11">DSM 109957</strain>
    </source>
</reference>
<evidence type="ECO:0000256" key="2">
    <source>
        <dbReference type="ARBA" id="ARBA00010992"/>
    </source>
</evidence>
<dbReference type="PANTHER" id="PTHR48022:SF2">
    <property type="entry name" value="PLASTIDIC GLUCOSE TRANSPORTER 4"/>
    <property type="match status" value="1"/>
</dbReference>
<dbReference type="PROSITE" id="PS50850">
    <property type="entry name" value="MFS"/>
    <property type="match status" value="1"/>
</dbReference>
<name>A0A7Y0ERL2_9BIFI</name>